<feature type="chain" id="PRO_5044704974" description="Transmembrane protein" evidence="2">
    <location>
        <begin position="16"/>
        <end position="522"/>
    </location>
</feature>
<evidence type="ECO:0000256" key="2">
    <source>
        <dbReference type="SAM" id="SignalP"/>
    </source>
</evidence>
<dbReference type="EMBL" id="CAXDID020000291">
    <property type="protein sequence ID" value="CAL6071578.1"/>
    <property type="molecule type" value="Genomic_DNA"/>
</dbReference>
<proteinExistence type="predicted"/>
<evidence type="ECO:0000313" key="7">
    <source>
        <dbReference type="Proteomes" id="UP001642409"/>
    </source>
</evidence>
<accession>A0AA86N4Y1</accession>
<protein>
    <recommendedName>
        <fullName evidence="8">Transmembrane protein</fullName>
    </recommendedName>
</protein>
<evidence type="ECO:0000313" key="5">
    <source>
        <dbReference type="EMBL" id="CAL6071578.1"/>
    </source>
</evidence>
<dbReference type="EMBL" id="CATOUU010000011">
    <property type="protein sequence ID" value="CAI9912953.1"/>
    <property type="molecule type" value="Genomic_DNA"/>
</dbReference>
<keyword evidence="1" id="KW-1133">Transmembrane helix</keyword>
<dbReference type="AlphaFoldDB" id="A0AA86N4Y1"/>
<evidence type="ECO:0000256" key="1">
    <source>
        <dbReference type="SAM" id="Phobius"/>
    </source>
</evidence>
<keyword evidence="7" id="KW-1185">Reference proteome</keyword>
<evidence type="ECO:0000313" key="3">
    <source>
        <dbReference type="EMBL" id="CAI9912953.1"/>
    </source>
</evidence>
<dbReference type="Proteomes" id="UP001642409">
    <property type="component" value="Unassembled WGS sequence"/>
</dbReference>
<evidence type="ECO:0008006" key="8">
    <source>
        <dbReference type="Google" id="ProtNLM"/>
    </source>
</evidence>
<keyword evidence="1" id="KW-0812">Transmembrane</keyword>
<comment type="caution">
    <text evidence="3">The sequence shown here is derived from an EMBL/GenBank/DDBJ whole genome shotgun (WGS) entry which is preliminary data.</text>
</comment>
<feature type="signal peptide" evidence="2">
    <location>
        <begin position="1"/>
        <end position="15"/>
    </location>
</feature>
<evidence type="ECO:0000313" key="6">
    <source>
        <dbReference type="EMBL" id="CAL6082850.1"/>
    </source>
</evidence>
<reference evidence="3" key="1">
    <citation type="submission" date="2023-06" db="EMBL/GenBank/DDBJ databases">
        <authorList>
            <person name="Kurt Z."/>
        </authorList>
    </citation>
    <scope>NUCLEOTIDE SEQUENCE</scope>
</reference>
<feature type="transmembrane region" description="Helical" evidence="1">
    <location>
        <begin position="481"/>
        <end position="507"/>
    </location>
</feature>
<reference evidence="5 7" key="2">
    <citation type="submission" date="2024-07" db="EMBL/GenBank/DDBJ databases">
        <authorList>
            <person name="Akdeniz Z."/>
        </authorList>
    </citation>
    <scope>NUCLEOTIDE SEQUENCE [LARGE SCALE GENOMIC DNA]</scope>
</reference>
<sequence>MQFLLLSLSVTYTQSTISYVKINDCYSSHSKLTLNKNLRTFTVSLISTGNSECQVFPQDISANLTVFSSVFPDVMSIVATNFTYKNTNELLFKIPATSGANFDLSTYQDEHFGVLQIFSYTEVTEIQLSVYDELKSDLQNCFQSLDVEFVSSQIKAHICPSISCKAQMVLQATNPKAYVTEARIQLNSFQYILSLNDFITAYAASSCYTTILPTTATEMMAILTNSFIKAVLQISSKQGQVNVVLKYDSQVTTNELSASFTRKEVFLYDETGSKGFQVRLEYDAVKRAALKTSVQALDYDSVAYRLTSKVGKTESEMVIQKSQFDFARTVDFSCASGSVLQQNKCAALIKADFAGSNSAVYNFEVIFYKQSTAVMILKAPQLTVLYTCWSGGSATLDGKTLNIELNSNYMCTQSAISTVSLEIFNSTSQSVSVQSQQALSNLSKFSFVLTQTSISHLLFKLSSTFTFQIQINKVHEQNKQAVLLGGIITGVICAVFVAVLALIKIVFTFKNIKQIKKNKKNK</sequence>
<name>A0AA86N4Y1_9EUKA</name>
<keyword evidence="1" id="KW-0472">Membrane</keyword>
<evidence type="ECO:0000313" key="4">
    <source>
        <dbReference type="EMBL" id="CAI9974140.1"/>
    </source>
</evidence>
<dbReference type="EMBL" id="CATOUU010001139">
    <property type="protein sequence ID" value="CAI9974140.1"/>
    <property type="molecule type" value="Genomic_DNA"/>
</dbReference>
<gene>
    <name evidence="5" type="ORF">HINF_LOCUS55211</name>
    <name evidence="3" type="ORF">HINF_LOCUS598</name>
    <name evidence="6" type="ORF">HINF_LOCUS61441</name>
    <name evidence="4" type="ORF">HINF_LOCUS61785</name>
</gene>
<keyword evidence="2" id="KW-0732">Signal</keyword>
<dbReference type="EMBL" id="CAXDID020000368">
    <property type="protein sequence ID" value="CAL6082850.1"/>
    <property type="molecule type" value="Genomic_DNA"/>
</dbReference>
<organism evidence="3">
    <name type="scientific">Hexamita inflata</name>
    <dbReference type="NCBI Taxonomy" id="28002"/>
    <lineage>
        <taxon>Eukaryota</taxon>
        <taxon>Metamonada</taxon>
        <taxon>Diplomonadida</taxon>
        <taxon>Hexamitidae</taxon>
        <taxon>Hexamitinae</taxon>
        <taxon>Hexamita</taxon>
    </lineage>
</organism>